<sequence>MSLTMREFENGVACWRMRRWPPDFHNGFYGRLATQNPNGSWFVTEDHRREDDGGVWAYENIDADEARAVALEVPDPSASDMSRLTRPESSFTLDQIDRHPVDKLLGKRFAEELAVRSRRNRSVSGK</sequence>
<accession>A0A917WU13</accession>
<evidence type="ECO:0000313" key="2">
    <source>
        <dbReference type="Proteomes" id="UP000642070"/>
    </source>
</evidence>
<dbReference type="AlphaFoldDB" id="A0A917WU13"/>
<comment type="caution">
    <text evidence="1">The sequence shown here is derived from an EMBL/GenBank/DDBJ whole genome shotgun (WGS) entry which is preliminary data.</text>
</comment>
<organism evidence="1 2">
    <name type="scientific">Dactylosporangium sucinum</name>
    <dbReference type="NCBI Taxonomy" id="1424081"/>
    <lineage>
        <taxon>Bacteria</taxon>
        <taxon>Bacillati</taxon>
        <taxon>Actinomycetota</taxon>
        <taxon>Actinomycetes</taxon>
        <taxon>Micromonosporales</taxon>
        <taxon>Micromonosporaceae</taxon>
        <taxon>Dactylosporangium</taxon>
    </lineage>
</organism>
<reference evidence="1" key="2">
    <citation type="submission" date="2020-09" db="EMBL/GenBank/DDBJ databases">
        <authorList>
            <person name="Sun Q."/>
            <person name="Ohkuma M."/>
        </authorList>
    </citation>
    <scope>NUCLEOTIDE SEQUENCE</scope>
    <source>
        <strain evidence="1">JCM 19831</strain>
    </source>
</reference>
<dbReference type="EMBL" id="BMPI01000013">
    <property type="protein sequence ID" value="GGM27892.1"/>
    <property type="molecule type" value="Genomic_DNA"/>
</dbReference>
<protein>
    <submittedName>
        <fullName evidence="1">Uncharacterized protein</fullName>
    </submittedName>
</protein>
<proteinExistence type="predicted"/>
<dbReference type="Proteomes" id="UP000642070">
    <property type="component" value="Unassembled WGS sequence"/>
</dbReference>
<keyword evidence="2" id="KW-1185">Reference proteome</keyword>
<reference evidence="1" key="1">
    <citation type="journal article" date="2014" name="Int. J. Syst. Evol. Microbiol.">
        <title>Complete genome sequence of Corynebacterium casei LMG S-19264T (=DSM 44701T), isolated from a smear-ripened cheese.</title>
        <authorList>
            <consortium name="US DOE Joint Genome Institute (JGI-PGF)"/>
            <person name="Walter F."/>
            <person name="Albersmeier A."/>
            <person name="Kalinowski J."/>
            <person name="Ruckert C."/>
        </authorList>
    </citation>
    <scope>NUCLEOTIDE SEQUENCE</scope>
    <source>
        <strain evidence="1">JCM 19831</strain>
    </source>
</reference>
<name>A0A917WU13_9ACTN</name>
<gene>
    <name evidence="1" type="ORF">GCM10007977_031500</name>
</gene>
<evidence type="ECO:0000313" key="1">
    <source>
        <dbReference type="EMBL" id="GGM27892.1"/>
    </source>
</evidence>